<dbReference type="EC" id="2.7.1.24" evidence="3 4"/>
<dbReference type="HAMAP" id="MF_00376">
    <property type="entry name" value="Dephospho_CoA_kinase"/>
    <property type="match status" value="1"/>
</dbReference>
<dbReference type="GeneID" id="97380847"/>
<comment type="similarity">
    <text evidence="3">Belongs to the CoaE family.</text>
</comment>
<keyword evidence="3" id="KW-0963">Cytoplasm</keyword>
<dbReference type="NCBIfam" id="TIGR00152">
    <property type="entry name" value="dephospho-CoA kinase"/>
    <property type="match status" value="1"/>
</dbReference>
<dbReference type="OrthoDB" id="9812943at2"/>
<reference evidence="5 6" key="1">
    <citation type="submission" date="2019-03" db="EMBL/GenBank/DDBJ databases">
        <title>Genomic Encyclopedia of Type Strains, Phase IV (KMG-IV): sequencing the most valuable type-strain genomes for metagenomic binning, comparative biology and taxonomic classification.</title>
        <authorList>
            <person name="Goeker M."/>
        </authorList>
    </citation>
    <scope>NUCLEOTIDE SEQUENCE [LARGE SCALE GENOMIC DNA]</scope>
    <source>
        <strain evidence="5 6">DSM 100451</strain>
    </source>
</reference>
<sequence>MRTIGITGRSGCGKSTVSAHYRALGYRVADADLVARQVLEPGSACIPLLVEQFGADILDEEGGIQRRLLADRAFARPDGSQRLVSITHPEIVRRLLQEGEEARQAEQDVFFVDGAVIVGAPFEPYCDGIILVSAPLEESVRRICARDGISEESARRRLDAQLSEETLRAACAWEIRNDSTLTGLLEQADRVLEHLKGGM</sequence>
<dbReference type="GO" id="GO:0005737">
    <property type="term" value="C:cytoplasm"/>
    <property type="evidence" value="ECO:0007669"/>
    <property type="project" value="UniProtKB-SubCell"/>
</dbReference>
<feature type="binding site" evidence="3">
    <location>
        <begin position="11"/>
        <end position="16"/>
    </location>
    <ligand>
        <name>ATP</name>
        <dbReference type="ChEBI" id="CHEBI:30616"/>
    </ligand>
</feature>
<evidence type="ECO:0000256" key="3">
    <source>
        <dbReference type="HAMAP-Rule" id="MF_00376"/>
    </source>
</evidence>
<dbReference type="STRING" id="1650663.GCA_001486665_02092"/>
<comment type="subcellular location">
    <subcellularLocation>
        <location evidence="3">Cytoplasm</location>
    </subcellularLocation>
</comment>
<dbReference type="PROSITE" id="PS51219">
    <property type="entry name" value="DPCK"/>
    <property type="match status" value="1"/>
</dbReference>
<evidence type="ECO:0000313" key="6">
    <source>
        <dbReference type="Proteomes" id="UP000295184"/>
    </source>
</evidence>
<keyword evidence="1 3" id="KW-0547">Nucleotide-binding</keyword>
<dbReference type="PANTHER" id="PTHR10695">
    <property type="entry name" value="DEPHOSPHO-COA KINASE-RELATED"/>
    <property type="match status" value="1"/>
</dbReference>
<dbReference type="GO" id="GO:0005524">
    <property type="term" value="F:ATP binding"/>
    <property type="evidence" value="ECO:0007669"/>
    <property type="project" value="UniProtKB-UniRule"/>
</dbReference>
<comment type="caution">
    <text evidence="5">The sequence shown here is derived from an EMBL/GenBank/DDBJ whole genome shotgun (WGS) entry which is preliminary data.</text>
</comment>
<dbReference type="Pfam" id="PF01121">
    <property type="entry name" value="CoaE"/>
    <property type="match status" value="1"/>
</dbReference>
<proteinExistence type="inferred from homology"/>
<evidence type="ECO:0000313" key="5">
    <source>
        <dbReference type="EMBL" id="TCL57398.1"/>
    </source>
</evidence>
<dbReference type="GO" id="GO:0004140">
    <property type="term" value="F:dephospho-CoA kinase activity"/>
    <property type="evidence" value="ECO:0007669"/>
    <property type="project" value="UniProtKB-UniRule"/>
</dbReference>
<keyword evidence="3" id="KW-0173">Coenzyme A biosynthesis</keyword>
<keyword evidence="2 3" id="KW-0067">ATP-binding</keyword>
<name>A0A4R1QU28_9FIRM</name>
<comment type="pathway">
    <text evidence="3">Cofactor biosynthesis; coenzyme A biosynthesis; CoA from (R)-pantothenate: step 5/5.</text>
</comment>
<dbReference type="Proteomes" id="UP000295184">
    <property type="component" value="Unassembled WGS sequence"/>
</dbReference>
<keyword evidence="3 5" id="KW-0418">Kinase</keyword>
<evidence type="ECO:0000256" key="1">
    <source>
        <dbReference type="ARBA" id="ARBA00022741"/>
    </source>
</evidence>
<comment type="catalytic activity">
    <reaction evidence="3">
        <text>3'-dephospho-CoA + ATP = ADP + CoA + H(+)</text>
        <dbReference type="Rhea" id="RHEA:18245"/>
        <dbReference type="ChEBI" id="CHEBI:15378"/>
        <dbReference type="ChEBI" id="CHEBI:30616"/>
        <dbReference type="ChEBI" id="CHEBI:57287"/>
        <dbReference type="ChEBI" id="CHEBI:57328"/>
        <dbReference type="ChEBI" id="CHEBI:456216"/>
        <dbReference type="EC" id="2.7.1.24"/>
    </reaction>
</comment>
<keyword evidence="3" id="KW-0808">Transferase</keyword>
<dbReference type="GO" id="GO:0015937">
    <property type="term" value="P:coenzyme A biosynthetic process"/>
    <property type="evidence" value="ECO:0007669"/>
    <property type="project" value="UniProtKB-UniRule"/>
</dbReference>
<dbReference type="AlphaFoldDB" id="A0A4R1QU28"/>
<dbReference type="RefSeq" id="WP_058965122.1">
    <property type="nucleotide sequence ID" value="NZ_CABKVM010000017.1"/>
</dbReference>
<dbReference type="EMBL" id="SLUM01000010">
    <property type="protein sequence ID" value="TCL57398.1"/>
    <property type="molecule type" value="Genomic_DNA"/>
</dbReference>
<dbReference type="CDD" id="cd02022">
    <property type="entry name" value="DPCK"/>
    <property type="match status" value="1"/>
</dbReference>
<dbReference type="SUPFAM" id="SSF52540">
    <property type="entry name" value="P-loop containing nucleoside triphosphate hydrolases"/>
    <property type="match status" value="1"/>
</dbReference>
<protein>
    <recommendedName>
        <fullName evidence="3 4">Dephospho-CoA kinase</fullName>
        <ecNumber evidence="3 4">2.7.1.24</ecNumber>
    </recommendedName>
    <alternativeName>
        <fullName evidence="3">Dephosphocoenzyme A kinase</fullName>
    </alternativeName>
</protein>
<evidence type="ECO:0000256" key="4">
    <source>
        <dbReference type="NCBIfam" id="TIGR00152"/>
    </source>
</evidence>
<dbReference type="InterPro" id="IPR001977">
    <property type="entry name" value="Depp_CoAkinase"/>
</dbReference>
<comment type="function">
    <text evidence="3">Catalyzes the phosphorylation of the 3'-hydroxyl group of dephosphocoenzyme A to form coenzyme A.</text>
</comment>
<dbReference type="PANTHER" id="PTHR10695:SF46">
    <property type="entry name" value="BIFUNCTIONAL COENZYME A SYNTHASE-RELATED"/>
    <property type="match status" value="1"/>
</dbReference>
<dbReference type="InterPro" id="IPR027417">
    <property type="entry name" value="P-loop_NTPase"/>
</dbReference>
<evidence type="ECO:0000256" key="2">
    <source>
        <dbReference type="ARBA" id="ARBA00022840"/>
    </source>
</evidence>
<organism evidence="5 6">
    <name type="scientific">Allofournierella massiliensis</name>
    <dbReference type="NCBI Taxonomy" id="1650663"/>
    <lineage>
        <taxon>Bacteria</taxon>
        <taxon>Bacillati</taxon>
        <taxon>Bacillota</taxon>
        <taxon>Clostridia</taxon>
        <taxon>Eubacteriales</taxon>
        <taxon>Oscillospiraceae</taxon>
        <taxon>Allofournierella</taxon>
    </lineage>
</organism>
<gene>
    <name evidence="3" type="primary">coaE</name>
    <name evidence="5" type="ORF">EDD77_11073</name>
</gene>
<dbReference type="UniPathway" id="UPA00241">
    <property type="reaction ID" value="UER00356"/>
</dbReference>
<accession>A0A4R1QU28</accession>
<dbReference type="Gene3D" id="3.40.50.300">
    <property type="entry name" value="P-loop containing nucleotide triphosphate hydrolases"/>
    <property type="match status" value="1"/>
</dbReference>